<dbReference type="Gene3D" id="1.10.530.10">
    <property type="match status" value="1"/>
</dbReference>
<comment type="caution">
    <text evidence="3">The sequence shown here is derived from an EMBL/GenBank/DDBJ whole genome shotgun (WGS) entry which is preliminary data.</text>
</comment>
<dbReference type="SUPFAM" id="SSF54106">
    <property type="entry name" value="LysM domain"/>
    <property type="match status" value="6"/>
</dbReference>
<accession>A0ABR9XS99</accession>
<gene>
    <name evidence="3" type="ORF">INT08_06985</name>
</gene>
<dbReference type="Pfam" id="PF01476">
    <property type="entry name" value="LysM"/>
    <property type="match status" value="6"/>
</dbReference>
<dbReference type="RefSeq" id="WP_114607186.1">
    <property type="nucleotide sequence ID" value="NZ_JABVZQ010000001.1"/>
</dbReference>
<evidence type="ECO:0000313" key="3">
    <source>
        <dbReference type="EMBL" id="MBF0636916.1"/>
    </source>
</evidence>
<dbReference type="Proteomes" id="UP000619838">
    <property type="component" value="Unassembled WGS sequence"/>
</dbReference>
<sequence length="695" mass="79167">MRRAVQAWYAFLLFTLFFLPGNTEEAYGRDADRHGLAALLDSLAADVFFEDGSRSDWKDQGRNGFHPAFIPQFDDETYAARIAEINRRTPFRLTYNEHVRSFIRIYAVDKRMMTSRIIGLARTYFPYIEQKLREYDIPEEMKYLAIVESALNPVAVSHANAKGLWQFIYGTGKMYDLQSTAFIEDRFDPYKATVAACEHMRDLYDIYGDWFLVLAAYNSGAGNVNKAIRRSGGRRDYWEIWSWLPRETRGYVPAFIAVTYVMNYYREHNISPTEPDFLHEDIVSVEVDDVLAFDQVHEVLGVPMEDLQFLNPQYKRGIIPAAGTRPYVLRLPEPYRDDFLRRTDELYAYRSSTGVDRQQLLATVRDGGRERRTHIVRRGESLGSIARMYRCYVSQLVEWNNLRSSRIYPGQKLAVFGAPETIRRASSKPSRSSALTHVVRRGENLGVIADRYRVTVDQIASWNKLSRKRLIYPGQKLKIYSGSTTHTVRRGETLSGIAERYGMRVSTLASINQLGRKQTIYPGQKLSISGSGEAAAPRSRKASAVTHVVRRGENLGVIAKRYRVTVSQIAGWNDLGSKRLIYPGQKLRIYGGSTASRPVTHTVRRGETLGEIADRYGVSVSSLAQANDIGRRRTIYPGQKLTLAGGSSMHTVKRGENLIGIAKRYGVRVSDIVEWNNIGRRQTIYPGQKIRILSR</sequence>
<proteinExistence type="inferred from homology"/>
<feature type="domain" description="LysM" evidence="2">
    <location>
        <begin position="484"/>
        <end position="528"/>
    </location>
</feature>
<dbReference type="CDD" id="cd16894">
    <property type="entry name" value="MltD-like"/>
    <property type="match status" value="1"/>
</dbReference>
<dbReference type="PROSITE" id="PS00922">
    <property type="entry name" value="TRANSGLYCOSYLASE"/>
    <property type="match status" value="1"/>
</dbReference>
<dbReference type="InterPro" id="IPR023346">
    <property type="entry name" value="Lysozyme-like_dom_sf"/>
</dbReference>
<dbReference type="SUPFAM" id="SSF53955">
    <property type="entry name" value="Lysozyme-like"/>
    <property type="match status" value="1"/>
</dbReference>
<organism evidence="3 4">
    <name type="scientific">Prosthecochloris ethylica</name>
    <dbReference type="NCBI Taxonomy" id="2743976"/>
    <lineage>
        <taxon>Bacteria</taxon>
        <taxon>Pseudomonadati</taxon>
        <taxon>Chlorobiota</taxon>
        <taxon>Chlorobiia</taxon>
        <taxon>Chlorobiales</taxon>
        <taxon>Chlorobiaceae</taxon>
        <taxon>Prosthecochloris</taxon>
    </lineage>
</organism>
<feature type="domain" description="LysM" evidence="2">
    <location>
        <begin position="599"/>
        <end position="643"/>
    </location>
</feature>
<dbReference type="PANTHER" id="PTHR33734:SF22">
    <property type="entry name" value="MEMBRANE-BOUND LYTIC MUREIN TRANSGLYCOSYLASE D"/>
    <property type="match status" value="1"/>
</dbReference>
<dbReference type="Pfam" id="PF01464">
    <property type="entry name" value="SLT"/>
    <property type="match status" value="1"/>
</dbReference>
<dbReference type="InterPro" id="IPR018392">
    <property type="entry name" value="LysM"/>
</dbReference>
<evidence type="ECO:0000259" key="2">
    <source>
        <dbReference type="PROSITE" id="PS51782"/>
    </source>
</evidence>
<dbReference type="InterPro" id="IPR000189">
    <property type="entry name" value="Transglyc_AS"/>
</dbReference>
<feature type="domain" description="LysM" evidence="2">
    <location>
        <begin position="435"/>
        <end position="479"/>
    </location>
</feature>
<dbReference type="SMART" id="SM00257">
    <property type="entry name" value="LysM"/>
    <property type="match status" value="6"/>
</dbReference>
<dbReference type="EMBL" id="JADGII010000009">
    <property type="protein sequence ID" value="MBF0636916.1"/>
    <property type="molecule type" value="Genomic_DNA"/>
</dbReference>
<feature type="domain" description="LysM" evidence="2">
    <location>
        <begin position="545"/>
        <end position="589"/>
    </location>
</feature>
<dbReference type="Gene3D" id="3.10.350.10">
    <property type="entry name" value="LysM domain"/>
    <property type="match status" value="6"/>
</dbReference>
<keyword evidence="4" id="KW-1185">Reference proteome</keyword>
<reference evidence="3 4" key="1">
    <citation type="journal article" date="2020" name="Microorganisms">
        <title>Simultaneous Genome Sequencing of Prosthecochloris ethylica and Desulfuromonas acetoxidans within a Syntrophic Mixture Reveals Unique Pili and Protein Interactions.</title>
        <authorList>
            <person name="Kyndt J.A."/>
            <person name="Van Beeumen J.J."/>
            <person name="Meyer T.E."/>
        </authorList>
    </citation>
    <scope>NUCLEOTIDE SEQUENCE [LARGE SCALE GENOMIC DNA]</scope>
    <source>
        <strain evidence="3 4">N3</strain>
    </source>
</reference>
<feature type="domain" description="LysM" evidence="2">
    <location>
        <begin position="372"/>
        <end position="415"/>
    </location>
</feature>
<dbReference type="PROSITE" id="PS51782">
    <property type="entry name" value="LYSM"/>
    <property type="match status" value="6"/>
</dbReference>
<evidence type="ECO:0000256" key="1">
    <source>
        <dbReference type="ARBA" id="ARBA00007734"/>
    </source>
</evidence>
<evidence type="ECO:0000313" key="4">
    <source>
        <dbReference type="Proteomes" id="UP000619838"/>
    </source>
</evidence>
<name>A0ABR9XS99_9CHLB</name>
<comment type="similarity">
    <text evidence="1">Belongs to the transglycosylase Slt family.</text>
</comment>
<protein>
    <submittedName>
        <fullName evidence="3">LysM peptidoglycan-binding domain-containing protein</fullName>
    </submittedName>
</protein>
<dbReference type="PANTHER" id="PTHR33734">
    <property type="entry name" value="LYSM DOMAIN-CONTAINING GPI-ANCHORED PROTEIN 2"/>
    <property type="match status" value="1"/>
</dbReference>
<dbReference type="CDD" id="cd00118">
    <property type="entry name" value="LysM"/>
    <property type="match status" value="6"/>
</dbReference>
<feature type="domain" description="LysM" evidence="2">
    <location>
        <begin position="648"/>
        <end position="692"/>
    </location>
</feature>
<dbReference type="InterPro" id="IPR036779">
    <property type="entry name" value="LysM_dom_sf"/>
</dbReference>
<dbReference type="InterPro" id="IPR008258">
    <property type="entry name" value="Transglycosylase_SLT_dom_1"/>
</dbReference>